<accession>A0AAV5HIG2</accession>
<keyword evidence="2" id="KW-1185">Reference proteome</keyword>
<comment type="caution">
    <text evidence="1">The sequence shown here is derived from an EMBL/GenBank/DDBJ whole genome shotgun (WGS) entry which is preliminary data.</text>
</comment>
<dbReference type="AlphaFoldDB" id="A0AAV5HIG2"/>
<sequence>MYSFWQELLHPLPSFLQDFIRVSWSFAFIPALFKCYFPPSGSCPLSKTFVWIFYFGYVQVCLLAEKRSVSSYEE</sequence>
<reference evidence="1 2" key="1">
    <citation type="journal article" date="2021" name="Commun. Biol.">
        <title>The genome of Shorea leprosula (Dipterocarpaceae) highlights the ecological relevance of drought in aseasonal tropical rainforests.</title>
        <authorList>
            <person name="Ng K.K.S."/>
            <person name="Kobayashi M.J."/>
            <person name="Fawcett J.A."/>
            <person name="Hatakeyama M."/>
            <person name="Paape T."/>
            <person name="Ng C.H."/>
            <person name="Ang C.C."/>
            <person name="Tnah L.H."/>
            <person name="Lee C.T."/>
            <person name="Nishiyama T."/>
            <person name="Sese J."/>
            <person name="O'Brien M.J."/>
            <person name="Copetti D."/>
            <person name="Mohd Noor M.I."/>
            <person name="Ong R.C."/>
            <person name="Putra M."/>
            <person name="Sireger I.Z."/>
            <person name="Indrioko S."/>
            <person name="Kosugi Y."/>
            <person name="Izuno A."/>
            <person name="Isagi Y."/>
            <person name="Lee S.L."/>
            <person name="Shimizu K.K."/>
        </authorList>
    </citation>
    <scope>NUCLEOTIDE SEQUENCE [LARGE SCALE GENOMIC DNA]</scope>
    <source>
        <strain evidence="1">214</strain>
    </source>
</reference>
<evidence type="ECO:0000313" key="1">
    <source>
        <dbReference type="EMBL" id="GKU88597.1"/>
    </source>
</evidence>
<dbReference type="EMBL" id="BPVZ01000002">
    <property type="protein sequence ID" value="GKU88597.1"/>
    <property type="molecule type" value="Genomic_DNA"/>
</dbReference>
<proteinExistence type="predicted"/>
<name>A0AAV5HIG2_9ROSI</name>
<gene>
    <name evidence="1" type="ORF">SLEP1_g2842</name>
</gene>
<organism evidence="1 2">
    <name type="scientific">Rubroshorea leprosula</name>
    <dbReference type="NCBI Taxonomy" id="152421"/>
    <lineage>
        <taxon>Eukaryota</taxon>
        <taxon>Viridiplantae</taxon>
        <taxon>Streptophyta</taxon>
        <taxon>Embryophyta</taxon>
        <taxon>Tracheophyta</taxon>
        <taxon>Spermatophyta</taxon>
        <taxon>Magnoliopsida</taxon>
        <taxon>eudicotyledons</taxon>
        <taxon>Gunneridae</taxon>
        <taxon>Pentapetalae</taxon>
        <taxon>rosids</taxon>
        <taxon>malvids</taxon>
        <taxon>Malvales</taxon>
        <taxon>Dipterocarpaceae</taxon>
        <taxon>Rubroshorea</taxon>
    </lineage>
</organism>
<evidence type="ECO:0000313" key="2">
    <source>
        <dbReference type="Proteomes" id="UP001054252"/>
    </source>
</evidence>
<dbReference type="Proteomes" id="UP001054252">
    <property type="component" value="Unassembled WGS sequence"/>
</dbReference>
<protein>
    <submittedName>
        <fullName evidence="1">Uncharacterized protein</fullName>
    </submittedName>
</protein>